<reference evidence="1" key="2">
    <citation type="submission" date="2025-09" db="UniProtKB">
        <authorList>
            <consortium name="Ensembl"/>
        </authorList>
    </citation>
    <scope>IDENTIFICATION</scope>
</reference>
<name>A0A8D2J3T8_VARKO</name>
<evidence type="ECO:0000313" key="2">
    <source>
        <dbReference type="Proteomes" id="UP000694545"/>
    </source>
</evidence>
<dbReference type="SUPFAM" id="SSF55550">
    <property type="entry name" value="SH2 domain"/>
    <property type="match status" value="1"/>
</dbReference>
<dbReference type="Ensembl" id="ENSVKKT00000006258.1">
    <property type="protein sequence ID" value="ENSVKKP00000006097.1"/>
    <property type="gene ID" value="ENSVKKG00000004435.1"/>
</dbReference>
<sequence>RSRQEAHLTNHPTNLLPYLEKAMGEVCPEQKGSKNLARDSGYDSLPSKLSILDKLLHTHPVWLQLGLDDAEAADVLRPHPPGVRDAFCLKVLSLRLPSEFGSCLKEFAIKETFSLEGSGISFADLFRLIAFYCISRYFVDYSKIELLAAFIWISLCLKLQAFSNFLSRHAAEKL</sequence>
<evidence type="ECO:0000313" key="1">
    <source>
        <dbReference type="Ensembl" id="ENSVKKP00000006097.1"/>
    </source>
</evidence>
<dbReference type="Proteomes" id="UP000694545">
    <property type="component" value="Unplaced"/>
</dbReference>
<dbReference type="InterPro" id="IPR036860">
    <property type="entry name" value="SH2_dom_sf"/>
</dbReference>
<reference evidence="1" key="1">
    <citation type="submission" date="2025-08" db="UniProtKB">
        <authorList>
            <consortium name="Ensembl"/>
        </authorList>
    </citation>
    <scope>IDENTIFICATION</scope>
</reference>
<organism evidence="1 2">
    <name type="scientific">Varanus komodoensis</name>
    <name type="common">Komodo dragon</name>
    <dbReference type="NCBI Taxonomy" id="61221"/>
    <lineage>
        <taxon>Eukaryota</taxon>
        <taxon>Metazoa</taxon>
        <taxon>Chordata</taxon>
        <taxon>Craniata</taxon>
        <taxon>Vertebrata</taxon>
        <taxon>Euteleostomi</taxon>
        <taxon>Lepidosauria</taxon>
        <taxon>Squamata</taxon>
        <taxon>Bifurcata</taxon>
        <taxon>Unidentata</taxon>
        <taxon>Episquamata</taxon>
        <taxon>Toxicofera</taxon>
        <taxon>Anguimorpha</taxon>
        <taxon>Paleoanguimorpha</taxon>
        <taxon>Varanoidea</taxon>
        <taxon>Varanidae</taxon>
        <taxon>Varanus</taxon>
    </lineage>
</organism>
<accession>A0A8D2J3T8</accession>
<keyword evidence="2" id="KW-1185">Reference proteome</keyword>
<dbReference type="AlphaFoldDB" id="A0A8D2J3T8"/>
<protein>
    <submittedName>
        <fullName evidence="1">Uncharacterized protein</fullName>
    </submittedName>
</protein>
<proteinExistence type="predicted"/>